<keyword evidence="5" id="KW-1185">Reference proteome</keyword>
<dbReference type="GO" id="GO:0032263">
    <property type="term" value="P:GMP salvage"/>
    <property type="evidence" value="ECO:0007669"/>
    <property type="project" value="TreeGrafter"/>
</dbReference>
<dbReference type="GO" id="GO:0004422">
    <property type="term" value="F:hypoxanthine phosphoribosyltransferase activity"/>
    <property type="evidence" value="ECO:0007669"/>
    <property type="project" value="TreeGrafter"/>
</dbReference>
<reference evidence="4" key="1">
    <citation type="submission" date="2015-10" db="EMBL/GenBank/DDBJ databases">
        <title>Description of Candidatus Tenderia electrophaga gen. nov, sp. nov., an Uncultivated Electroautotroph from a Biocathode Enrichment.</title>
        <authorList>
            <person name="Eddie B.J."/>
            <person name="Malanoski A.P."/>
            <person name="Wang Z."/>
            <person name="Hall R.J."/>
            <person name="Oh S.D."/>
            <person name="Heiner C."/>
            <person name="Lin B."/>
            <person name="Strycharz-Glaven S.M."/>
        </authorList>
    </citation>
    <scope>NUCLEOTIDE SEQUENCE [LARGE SCALE GENOMIC DNA]</scope>
    <source>
        <strain evidence="4">NRL1</strain>
    </source>
</reference>
<dbReference type="Pfam" id="PF00156">
    <property type="entry name" value="Pribosyltran"/>
    <property type="match status" value="1"/>
</dbReference>
<dbReference type="GO" id="GO:0006178">
    <property type="term" value="P:guanine salvage"/>
    <property type="evidence" value="ECO:0007669"/>
    <property type="project" value="TreeGrafter"/>
</dbReference>
<dbReference type="GO" id="GO:0000287">
    <property type="term" value="F:magnesium ion binding"/>
    <property type="evidence" value="ECO:0007669"/>
    <property type="project" value="TreeGrafter"/>
</dbReference>
<keyword evidence="4" id="KW-0328">Glycosyltransferase</keyword>
<dbReference type="GO" id="GO:0005829">
    <property type="term" value="C:cytosol"/>
    <property type="evidence" value="ECO:0007669"/>
    <property type="project" value="TreeGrafter"/>
</dbReference>
<evidence type="ECO:0000259" key="3">
    <source>
        <dbReference type="Pfam" id="PF00156"/>
    </source>
</evidence>
<gene>
    <name evidence="4" type="ORF">Tel_08755</name>
</gene>
<dbReference type="GO" id="GO:0052657">
    <property type="term" value="F:guanine phosphoribosyltransferase activity"/>
    <property type="evidence" value="ECO:0007669"/>
    <property type="project" value="RHEA"/>
</dbReference>
<dbReference type="GO" id="GO:0032264">
    <property type="term" value="P:IMP salvage"/>
    <property type="evidence" value="ECO:0007669"/>
    <property type="project" value="TreeGrafter"/>
</dbReference>
<dbReference type="AlphaFoldDB" id="A0A0S2TI16"/>
<organism evidence="4 5">
    <name type="scientific">Candidatus Tenderia electrophaga</name>
    <dbReference type="NCBI Taxonomy" id="1748243"/>
    <lineage>
        <taxon>Bacteria</taxon>
        <taxon>Pseudomonadati</taxon>
        <taxon>Pseudomonadota</taxon>
        <taxon>Gammaproteobacteria</taxon>
        <taxon>Candidatus Tenderiales</taxon>
        <taxon>Candidatus Tenderiaceae</taxon>
        <taxon>Candidatus Tenderia</taxon>
    </lineage>
</organism>
<dbReference type="InterPro" id="IPR000836">
    <property type="entry name" value="PRTase_dom"/>
</dbReference>
<dbReference type="EC" id="2.4.2.8" evidence="4"/>
<comment type="catalytic activity">
    <reaction evidence="1">
        <text>GMP + diphosphate = guanine + 5-phospho-alpha-D-ribose 1-diphosphate</text>
        <dbReference type="Rhea" id="RHEA:25424"/>
        <dbReference type="ChEBI" id="CHEBI:16235"/>
        <dbReference type="ChEBI" id="CHEBI:33019"/>
        <dbReference type="ChEBI" id="CHEBI:58017"/>
        <dbReference type="ChEBI" id="CHEBI:58115"/>
        <dbReference type="EC" id="2.4.2.8"/>
    </reaction>
    <physiologicalReaction direction="right-to-left" evidence="1">
        <dbReference type="Rhea" id="RHEA:25426"/>
    </physiologicalReaction>
</comment>
<comment type="catalytic activity">
    <reaction evidence="2">
        <text>IMP + diphosphate = hypoxanthine + 5-phospho-alpha-D-ribose 1-diphosphate</text>
        <dbReference type="Rhea" id="RHEA:17973"/>
        <dbReference type="ChEBI" id="CHEBI:17368"/>
        <dbReference type="ChEBI" id="CHEBI:33019"/>
        <dbReference type="ChEBI" id="CHEBI:58017"/>
        <dbReference type="ChEBI" id="CHEBI:58053"/>
        <dbReference type="EC" id="2.4.2.8"/>
    </reaction>
    <physiologicalReaction direction="right-to-left" evidence="2">
        <dbReference type="Rhea" id="RHEA:17975"/>
    </physiologicalReaction>
</comment>
<dbReference type="SUPFAM" id="SSF53271">
    <property type="entry name" value="PRTase-like"/>
    <property type="match status" value="1"/>
</dbReference>
<dbReference type="STRING" id="1748243.Tel_08755"/>
<evidence type="ECO:0000313" key="4">
    <source>
        <dbReference type="EMBL" id="ALP54794.1"/>
    </source>
</evidence>
<dbReference type="PANTHER" id="PTHR43340">
    <property type="entry name" value="HYPOXANTHINE-GUANINE PHOSPHORIBOSYLTRANSFERASE"/>
    <property type="match status" value="1"/>
</dbReference>
<dbReference type="Proteomes" id="UP000055136">
    <property type="component" value="Chromosome"/>
</dbReference>
<name>A0A0S2TI16_9GAMM</name>
<protein>
    <submittedName>
        <fullName evidence="4">Hypoxanthine-guanine phosphoribosyltransferase</fullName>
        <ecNumber evidence="4">2.4.2.8</ecNumber>
    </submittedName>
</protein>
<dbReference type="PANTHER" id="PTHR43340:SF1">
    <property type="entry name" value="HYPOXANTHINE PHOSPHORIBOSYLTRANSFERASE"/>
    <property type="match status" value="1"/>
</dbReference>
<dbReference type="EMBL" id="CP013099">
    <property type="protein sequence ID" value="ALP54794.1"/>
    <property type="molecule type" value="Genomic_DNA"/>
</dbReference>
<evidence type="ECO:0000256" key="1">
    <source>
        <dbReference type="ARBA" id="ARBA00048811"/>
    </source>
</evidence>
<dbReference type="KEGG" id="tee:Tel_08755"/>
<dbReference type="InterPro" id="IPR029057">
    <property type="entry name" value="PRTase-like"/>
</dbReference>
<keyword evidence="4" id="KW-0808">Transferase</keyword>
<dbReference type="Gene3D" id="3.40.50.2020">
    <property type="match status" value="1"/>
</dbReference>
<dbReference type="GO" id="GO:0046100">
    <property type="term" value="P:hypoxanthine metabolic process"/>
    <property type="evidence" value="ECO:0007669"/>
    <property type="project" value="TreeGrafter"/>
</dbReference>
<dbReference type="NCBIfam" id="NF006605">
    <property type="entry name" value="PRK09162.1"/>
    <property type="match status" value="1"/>
</dbReference>
<proteinExistence type="predicted"/>
<evidence type="ECO:0000313" key="5">
    <source>
        <dbReference type="Proteomes" id="UP000055136"/>
    </source>
</evidence>
<evidence type="ECO:0000256" key="2">
    <source>
        <dbReference type="ARBA" id="ARBA00049402"/>
    </source>
</evidence>
<accession>A0A0S2TI16</accession>
<feature type="domain" description="Phosphoribosyltransferase" evidence="3">
    <location>
        <begin position="24"/>
        <end position="168"/>
    </location>
</feature>
<dbReference type="InterPro" id="IPR050408">
    <property type="entry name" value="HGPRT"/>
</dbReference>
<sequence length="184" mass="20105">MTSDYLDEAKQVMREADLLCSKAQVEAAFDTMAAAISAELADKNPLVLCVMTGGVIPAGMLLPRLDFPLMTDYIHATRYGHNTAGGSLDWVVKPHKPLKDRVVLLVDDIFDEGLTLEAIVADCQAAGAAQVYTAVLVEKTRQRASHLQVDFVGLQVEDRYLFGYGMDYKGYLRNAAGIYAVKGM</sequence>
<dbReference type="CDD" id="cd06223">
    <property type="entry name" value="PRTases_typeI"/>
    <property type="match status" value="1"/>
</dbReference>